<dbReference type="RefSeq" id="XP_013318659.1">
    <property type="nucleotide sequence ID" value="XM_013463205.1"/>
</dbReference>
<dbReference type="SUPFAM" id="SSF52096">
    <property type="entry name" value="ClpP/crotonase"/>
    <property type="match status" value="1"/>
</dbReference>
<organism evidence="8 9">
    <name type="scientific">Exophiala xenobiotica</name>
    <dbReference type="NCBI Taxonomy" id="348802"/>
    <lineage>
        <taxon>Eukaryota</taxon>
        <taxon>Fungi</taxon>
        <taxon>Dikarya</taxon>
        <taxon>Ascomycota</taxon>
        <taxon>Pezizomycotina</taxon>
        <taxon>Eurotiomycetes</taxon>
        <taxon>Chaetothyriomycetidae</taxon>
        <taxon>Chaetothyriales</taxon>
        <taxon>Herpotrichiellaceae</taxon>
        <taxon>Exophiala</taxon>
    </lineage>
</organism>
<dbReference type="PANTHER" id="PTHR42738:SF17">
    <property type="entry name" value="HYDROXYMETHYLGLUTARYL-COA LYASE"/>
    <property type="match status" value="1"/>
</dbReference>
<evidence type="ECO:0000256" key="1">
    <source>
        <dbReference type="ARBA" id="ARBA00005143"/>
    </source>
</evidence>
<dbReference type="STRING" id="348802.A0A0D2ETL2"/>
<name>A0A0D2ETL2_9EURO</name>
<evidence type="ECO:0000256" key="6">
    <source>
        <dbReference type="ARBA" id="ARBA00049877"/>
    </source>
</evidence>
<keyword evidence="4" id="KW-0479">Metal-binding</keyword>
<dbReference type="Gene3D" id="3.90.226.10">
    <property type="entry name" value="2-enoyl-CoA Hydratase, Chain A, domain 1"/>
    <property type="match status" value="1"/>
</dbReference>
<evidence type="ECO:0000313" key="8">
    <source>
        <dbReference type="EMBL" id="KIW58075.1"/>
    </source>
</evidence>
<dbReference type="GO" id="GO:0046951">
    <property type="term" value="P:ketone body biosynthetic process"/>
    <property type="evidence" value="ECO:0007669"/>
    <property type="project" value="TreeGrafter"/>
</dbReference>
<dbReference type="SUPFAM" id="SSF51569">
    <property type="entry name" value="Aldolase"/>
    <property type="match status" value="1"/>
</dbReference>
<dbReference type="Gene3D" id="3.20.20.70">
    <property type="entry name" value="Aldolase class I"/>
    <property type="match status" value="1"/>
</dbReference>
<dbReference type="PROSITE" id="PS50991">
    <property type="entry name" value="PYR_CT"/>
    <property type="match status" value="1"/>
</dbReference>
<evidence type="ECO:0000256" key="3">
    <source>
        <dbReference type="ARBA" id="ARBA00012910"/>
    </source>
</evidence>
<dbReference type="GO" id="GO:0004419">
    <property type="term" value="F:hydroxymethylglutaryl-CoA lyase activity"/>
    <property type="evidence" value="ECO:0007669"/>
    <property type="project" value="UniProtKB-EC"/>
</dbReference>
<dbReference type="CDD" id="cd07938">
    <property type="entry name" value="DRE_TIM_HMGL"/>
    <property type="match status" value="1"/>
</dbReference>
<reference evidence="8 9" key="1">
    <citation type="submission" date="2015-01" db="EMBL/GenBank/DDBJ databases">
        <title>The Genome Sequence of Exophiala xenobiotica CBS118157.</title>
        <authorList>
            <consortium name="The Broad Institute Genomics Platform"/>
            <person name="Cuomo C."/>
            <person name="de Hoog S."/>
            <person name="Gorbushina A."/>
            <person name="Stielow B."/>
            <person name="Teixiera M."/>
            <person name="Abouelleil A."/>
            <person name="Chapman S.B."/>
            <person name="Priest M."/>
            <person name="Young S.K."/>
            <person name="Wortman J."/>
            <person name="Nusbaum C."/>
            <person name="Birren B."/>
        </authorList>
    </citation>
    <scope>NUCLEOTIDE SEQUENCE [LARGE SCALE GENOMIC DNA]</scope>
    <source>
        <strain evidence="8 9">CBS 118157</strain>
    </source>
</reference>
<dbReference type="GO" id="GO:0006552">
    <property type="term" value="P:L-leucine catabolic process"/>
    <property type="evidence" value="ECO:0007669"/>
    <property type="project" value="TreeGrafter"/>
</dbReference>
<dbReference type="GeneID" id="25324533"/>
<comment type="pathway">
    <text evidence="1">Metabolic intermediate metabolism; (S)-3-hydroxy-3-methylglutaryl-CoA degradation; acetoacetate from (S)-3-hydroxy-3-methylglutaryl-CoA: step 1/1.</text>
</comment>
<sequence>MTQSTFTSEAVRIVEVGPRDGLQNIKSSIPTQKKLELISRLRETGLDTIEITSIVSPRATPQLADCQALLGDRRIQALIKDHRLRLPVLIPNVKGLEIATRCGVREVAVFVSASEGFSKANINASVRQGLDRARQVASRAVNDGLAVRGYISCIFADPFDGPTPQKAVLDVVKELLDMGCYEVSLGDTLGVGTASDVQSLLEFLQQHGVPVSKLAGHFHDTYGQAVSNVWQAYMCGVRVFDSSVGGLGGCPFAPGAKGNSATEDLVYLFKQAGIQTGVNLPKLVEVGNWISAQLRKPNGSRAGMALATRFARPVAVKIDLSSSEKNGKPRLAWNLYKETEDLQIYRSGVNLKVILHRPQSSNTLTTSMIADLTQIFEEAKIDATITRIAITGSGKYFCAGMDLGKGSSPVAQSKAASDAQYERLHRLFETIDNAPQVTIACINGPAFGGGVGLAFACDIRIAAKSATVTLSEVKLGLCPATISKYVVREWGLAFAREAMLSARPISVTELKSLGLLARVVDEPGLLSDELDLYLGQLKIAGPQASQMSKELVRLGWAHAGGNAQEAGIKGLFDRMMRPDNEAAVGLKAFQAAKKALDWDQIVLSRSVSRAKL</sequence>
<dbReference type="AlphaFoldDB" id="A0A0D2ETL2"/>
<dbReference type="InterPro" id="IPR001753">
    <property type="entry name" value="Enoyl-CoA_hydra/iso"/>
</dbReference>
<dbReference type="HOGENOM" id="CLU_022138_4_1_1"/>
<evidence type="ECO:0000256" key="4">
    <source>
        <dbReference type="ARBA" id="ARBA00022723"/>
    </source>
</evidence>
<keyword evidence="9" id="KW-1185">Reference proteome</keyword>
<keyword evidence="5" id="KW-0456">Lyase</keyword>
<dbReference type="GO" id="GO:0046872">
    <property type="term" value="F:metal ion binding"/>
    <property type="evidence" value="ECO:0007669"/>
    <property type="project" value="UniProtKB-KW"/>
</dbReference>
<dbReference type="InterPro" id="IPR013785">
    <property type="entry name" value="Aldolase_TIM"/>
</dbReference>
<dbReference type="Proteomes" id="UP000054342">
    <property type="component" value="Unassembled WGS sequence"/>
</dbReference>
<evidence type="ECO:0000256" key="2">
    <source>
        <dbReference type="ARBA" id="ARBA00009405"/>
    </source>
</evidence>
<dbReference type="FunFam" id="3.20.20.70:FF:000201">
    <property type="entry name" value="Hydroxymethylglutaryl-CoA lyase"/>
    <property type="match status" value="1"/>
</dbReference>
<dbReference type="UniPathway" id="UPA00896">
    <property type="reaction ID" value="UER00863"/>
</dbReference>
<dbReference type="CDD" id="cd06558">
    <property type="entry name" value="crotonase-like"/>
    <property type="match status" value="1"/>
</dbReference>
<dbReference type="InterPro" id="IPR029045">
    <property type="entry name" value="ClpP/crotonase-like_dom_sf"/>
</dbReference>
<feature type="domain" description="Pyruvate carboxyltransferase" evidence="7">
    <location>
        <begin position="11"/>
        <end position="284"/>
    </location>
</feature>
<dbReference type="InterPro" id="IPR000891">
    <property type="entry name" value="PYR_CT"/>
</dbReference>
<comment type="similarity">
    <text evidence="2">Belongs to the HMG-CoA lyase family.</text>
</comment>
<comment type="catalytic activity">
    <reaction evidence="6">
        <text>(3S)-3-hydroxy-3-methylglutaryl-CoA = acetoacetate + acetyl-CoA</text>
        <dbReference type="Rhea" id="RHEA:24404"/>
        <dbReference type="ChEBI" id="CHEBI:13705"/>
        <dbReference type="ChEBI" id="CHEBI:43074"/>
        <dbReference type="ChEBI" id="CHEBI:57288"/>
        <dbReference type="EC" id="4.1.3.4"/>
    </reaction>
</comment>
<evidence type="ECO:0000313" key="9">
    <source>
        <dbReference type="Proteomes" id="UP000054342"/>
    </source>
</evidence>
<dbReference type="Pfam" id="PF00682">
    <property type="entry name" value="HMGL-like"/>
    <property type="match status" value="1"/>
</dbReference>
<accession>A0A0D2ETL2</accession>
<evidence type="ECO:0000259" key="7">
    <source>
        <dbReference type="PROSITE" id="PS50991"/>
    </source>
</evidence>
<dbReference type="PANTHER" id="PTHR42738">
    <property type="entry name" value="HYDROXYMETHYLGLUTARYL-COA LYASE"/>
    <property type="match status" value="1"/>
</dbReference>
<dbReference type="NCBIfam" id="NF004283">
    <property type="entry name" value="PRK05692.1"/>
    <property type="match status" value="1"/>
</dbReference>
<protein>
    <recommendedName>
        <fullName evidence="3">hydroxymethylglutaryl-CoA lyase</fullName>
        <ecNumber evidence="3">4.1.3.4</ecNumber>
    </recommendedName>
</protein>
<proteinExistence type="inferred from homology"/>
<evidence type="ECO:0000256" key="5">
    <source>
        <dbReference type="ARBA" id="ARBA00023239"/>
    </source>
</evidence>
<gene>
    <name evidence="8" type="ORF">PV05_02625</name>
</gene>
<dbReference type="EC" id="4.1.3.4" evidence="3"/>
<dbReference type="InterPro" id="IPR043594">
    <property type="entry name" value="HMGL"/>
</dbReference>
<dbReference type="OrthoDB" id="10253869at2759"/>
<dbReference type="Pfam" id="PF00378">
    <property type="entry name" value="ECH_1"/>
    <property type="match status" value="1"/>
</dbReference>
<dbReference type="EMBL" id="KN847318">
    <property type="protein sequence ID" value="KIW58075.1"/>
    <property type="molecule type" value="Genomic_DNA"/>
</dbReference>